<gene>
    <name evidence="2" type="ORF">CEXT_810941</name>
</gene>
<evidence type="ECO:0000256" key="1">
    <source>
        <dbReference type="SAM" id="MobiDB-lite"/>
    </source>
</evidence>
<dbReference type="AlphaFoldDB" id="A0AAV4PDA1"/>
<sequence>MPNANNKSLSQPDSGVPGWGPPVLPPRSPGLPMGKGAGWGQYLHLGTWIEWCYPNSLHSEEVLDLGFI</sequence>
<keyword evidence="3" id="KW-1185">Reference proteome</keyword>
<protein>
    <submittedName>
        <fullName evidence="2">Uncharacterized protein</fullName>
    </submittedName>
</protein>
<accession>A0AAV4PDA1</accession>
<dbReference type="EMBL" id="BPLR01004324">
    <property type="protein sequence ID" value="GIX93993.1"/>
    <property type="molecule type" value="Genomic_DNA"/>
</dbReference>
<organism evidence="2 3">
    <name type="scientific">Caerostris extrusa</name>
    <name type="common">Bark spider</name>
    <name type="synonym">Caerostris bankana</name>
    <dbReference type="NCBI Taxonomy" id="172846"/>
    <lineage>
        <taxon>Eukaryota</taxon>
        <taxon>Metazoa</taxon>
        <taxon>Ecdysozoa</taxon>
        <taxon>Arthropoda</taxon>
        <taxon>Chelicerata</taxon>
        <taxon>Arachnida</taxon>
        <taxon>Araneae</taxon>
        <taxon>Araneomorphae</taxon>
        <taxon>Entelegynae</taxon>
        <taxon>Araneoidea</taxon>
        <taxon>Araneidae</taxon>
        <taxon>Caerostris</taxon>
    </lineage>
</organism>
<evidence type="ECO:0000313" key="2">
    <source>
        <dbReference type="EMBL" id="GIX93993.1"/>
    </source>
</evidence>
<feature type="compositionally biased region" description="Pro residues" evidence="1">
    <location>
        <begin position="19"/>
        <end position="29"/>
    </location>
</feature>
<evidence type="ECO:0000313" key="3">
    <source>
        <dbReference type="Proteomes" id="UP001054945"/>
    </source>
</evidence>
<dbReference type="Proteomes" id="UP001054945">
    <property type="component" value="Unassembled WGS sequence"/>
</dbReference>
<feature type="compositionally biased region" description="Polar residues" evidence="1">
    <location>
        <begin position="1"/>
        <end position="13"/>
    </location>
</feature>
<name>A0AAV4PDA1_CAEEX</name>
<comment type="caution">
    <text evidence="2">The sequence shown here is derived from an EMBL/GenBank/DDBJ whole genome shotgun (WGS) entry which is preliminary data.</text>
</comment>
<reference evidence="2 3" key="1">
    <citation type="submission" date="2021-06" db="EMBL/GenBank/DDBJ databases">
        <title>Caerostris extrusa draft genome.</title>
        <authorList>
            <person name="Kono N."/>
            <person name="Arakawa K."/>
        </authorList>
    </citation>
    <scope>NUCLEOTIDE SEQUENCE [LARGE SCALE GENOMIC DNA]</scope>
</reference>
<feature type="region of interest" description="Disordered" evidence="1">
    <location>
        <begin position="1"/>
        <end position="32"/>
    </location>
</feature>
<proteinExistence type="predicted"/>